<evidence type="ECO:0000313" key="2">
    <source>
        <dbReference type="Proteomes" id="UP000237000"/>
    </source>
</evidence>
<protein>
    <submittedName>
        <fullName evidence="1">Uncharacterized protein</fullName>
    </submittedName>
</protein>
<dbReference type="InParanoid" id="A0A2P5EBW4"/>
<accession>A0A2P5EBW4</accession>
<evidence type="ECO:0000313" key="1">
    <source>
        <dbReference type="EMBL" id="PON83038.1"/>
    </source>
</evidence>
<comment type="caution">
    <text evidence="1">The sequence shown here is derived from an EMBL/GenBank/DDBJ whole genome shotgun (WGS) entry which is preliminary data.</text>
</comment>
<gene>
    <name evidence="1" type="ORF">TorRG33x02_211470</name>
</gene>
<name>A0A2P5EBW4_TREOI</name>
<organism evidence="1 2">
    <name type="scientific">Trema orientale</name>
    <name type="common">Charcoal tree</name>
    <name type="synonym">Celtis orientalis</name>
    <dbReference type="NCBI Taxonomy" id="63057"/>
    <lineage>
        <taxon>Eukaryota</taxon>
        <taxon>Viridiplantae</taxon>
        <taxon>Streptophyta</taxon>
        <taxon>Embryophyta</taxon>
        <taxon>Tracheophyta</taxon>
        <taxon>Spermatophyta</taxon>
        <taxon>Magnoliopsida</taxon>
        <taxon>eudicotyledons</taxon>
        <taxon>Gunneridae</taxon>
        <taxon>Pentapetalae</taxon>
        <taxon>rosids</taxon>
        <taxon>fabids</taxon>
        <taxon>Rosales</taxon>
        <taxon>Cannabaceae</taxon>
        <taxon>Trema</taxon>
    </lineage>
</organism>
<dbReference type="Proteomes" id="UP000237000">
    <property type="component" value="Unassembled WGS sequence"/>
</dbReference>
<dbReference type="OrthoDB" id="10482839at2759"/>
<dbReference type="AlphaFoldDB" id="A0A2P5EBW4"/>
<sequence length="79" mass="9051">MCTIANLQRRFTLSITISNSKNDVSRTYIGLKCFLASIVPQQQHLRVQSQSISIGLRNLQILKSTNNYPIHIEQEEFTT</sequence>
<keyword evidence="2" id="KW-1185">Reference proteome</keyword>
<proteinExistence type="predicted"/>
<reference evidence="2" key="1">
    <citation type="submission" date="2016-06" db="EMBL/GenBank/DDBJ databases">
        <title>Parallel loss of symbiosis genes in relatives of nitrogen-fixing non-legume Parasponia.</title>
        <authorList>
            <person name="Van Velzen R."/>
            <person name="Holmer R."/>
            <person name="Bu F."/>
            <person name="Rutten L."/>
            <person name="Van Zeijl A."/>
            <person name="Liu W."/>
            <person name="Santuari L."/>
            <person name="Cao Q."/>
            <person name="Sharma T."/>
            <person name="Shen D."/>
            <person name="Roswanjaya Y."/>
            <person name="Wardhani T."/>
            <person name="Kalhor M.S."/>
            <person name="Jansen J."/>
            <person name="Van den Hoogen J."/>
            <person name="Gungor B."/>
            <person name="Hartog M."/>
            <person name="Hontelez J."/>
            <person name="Verver J."/>
            <person name="Yang W.-C."/>
            <person name="Schijlen E."/>
            <person name="Repin R."/>
            <person name="Schilthuizen M."/>
            <person name="Schranz E."/>
            <person name="Heidstra R."/>
            <person name="Miyata K."/>
            <person name="Fedorova E."/>
            <person name="Kohlen W."/>
            <person name="Bisseling T."/>
            <person name="Smit S."/>
            <person name="Geurts R."/>
        </authorList>
    </citation>
    <scope>NUCLEOTIDE SEQUENCE [LARGE SCALE GENOMIC DNA]</scope>
    <source>
        <strain evidence="2">cv. RG33-2</strain>
    </source>
</reference>
<dbReference type="EMBL" id="JXTC01000184">
    <property type="protein sequence ID" value="PON83038.1"/>
    <property type="molecule type" value="Genomic_DNA"/>
</dbReference>